<accession>A0A9P7E2A5</accession>
<name>A0A9P7E2A5_9AGAM</name>
<dbReference type="Proteomes" id="UP000807769">
    <property type="component" value="Unassembled WGS sequence"/>
</dbReference>
<comment type="caution">
    <text evidence="1">The sequence shown here is derived from an EMBL/GenBank/DDBJ whole genome shotgun (WGS) entry which is preliminary data.</text>
</comment>
<sequence length="99" mass="11797">MSTFSFDGDGEPDSFSLAKLQSVVNLYFLTSWRNWLKEVIIRYMMSCDRMAPLSMLSFEWPLLRFQRTSSSQRQLQIHVMSFVLAFKTLRSFERSRRAR</sequence>
<protein>
    <submittedName>
        <fullName evidence="1">Uncharacterized protein</fullName>
    </submittedName>
</protein>
<evidence type="ECO:0000313" key="2">
    <source>
        <dbReference type="Proteomes" id="UP000807769"/>
    </source>
</evidence>
<keyword evidence="2" id="KW-1185">Reference proteome</keyword>
<dbReference type="GeneID" id="64630647"/>
<reference evidence="1" key="1">
    <citation type="journal article" date="2020" name="New Phytol.">
        <title>Comparative genomics reveals dynamic genome evolution in host specialist ectomycorrhizal fungi.</title>
        <authorList>
            <person name="Lofgren L.A."/>
            <person name="Nguyen N.H."/>
            <person name="Vilgalys R."/>
            <person name="Ruytinx J."/>
            <person name="Liao H.L."/>
            <person name="Branco S."/>
            <person name="Kuo A."/>
            <person name="LaButti K."/>
            <person name="Lipzen A."/>
            <person name="Andreopoulos W."/>
            <person name="Pangilinan J."/>
            <person name="Riley R."/>
            <person name="Hundley H."/>
            <person name="Na H."/>
            <person name="Barry K."/>
            <person name="Grigoriev I.V."/>
            <person name="Stajich J.E."/>
            <person name="Kennedy P.G."/>
        </authorList>
    </citation>
    <scope>NUCLEOTIDE SEQUENCE</scope>
    <source>
        <strain evidence="1">MN1</strain>
    </source>
</reference>
<dbReference type="AlphaFoldDB" id="A0A9P7E2A5"/>
<evidence type="ECO:0000313" key="1">
    <source>
        <dbReference type="EMBL" id="KAG1809101.1"/>
    </source>
</evidence>
<proteinExistence type="predicted"/>
<dbReference type="RefSeq" id="XP_041189010.1">
    <property type="nucleotide sequence ID" value="XM_041336630.1"/>
</dbReference>
<dbReference type="EMBL" id="JABBWG010000035">
    <property type="protein sequence ID" value="KAG1809101.1"/>
    <property type="molecule type" value="Genomic_DNA"/>
</dbReference>
<organism evidence="1 2">
    <name type="scientific">Suillus subaureus</name>
    <dbReference type="NCBI Taxonomy" id="48587"/>
    <lineage>
        <taxon>Eukaryota</taxon>
        <taxon>Fungi</taxon>
        <taxon>Dikarya</taxon>
        <taxon>Basidiomycota</taxon>
        <taxon>Agaricomycotina</taxon>
        <taxon>Agaricomycetes</taxon>
        <taxon>Agaricomycetidae</taxon>
        <taxon>Boletales</taxon>
        <taxon>Suillineae</taxon>
        <taxon>Suillaceae</taxon>
        <taxon>Suillus</taxon>
    </lineage>
</organism>
<gene>
    <name evidence="1" type="ORF">BJ212DRAFT_1380316</name>
</gene>